<dbReference type="RefSeq" id="WP_198477100.1">
    <property type="nucleotide sequence ID" value="NZ_JADGMQ010000009.1"/>
</dbReference>
<organism evidence="1 2">
    <name type="scientific">Aquamicrobium zhengzhouense</name>
    <dbReference type="NCBI Taxonomy" id="2781738"/>
    <lineage>
        <taxon>Bacteria</taxon>
        <taxon>Pseudomonadati</taxon>
        <taxon>Pseudomonadota</taxon>
        <taxon>Alphaproteobacteria</taxon>
        <taxon>Hyphomicrobiales</taxon>
        <taxon>Phyllobacteriaceae</taxon>
        <taxon>Aquamicrobium</taxon>
    </lineage>
</organism>
<accession>A0ABS0SEE5</accession>
<comment type="caution">
    <text evidence="1">The sequence shown here is derived from an EMBL/GenBank/DDBJ whole genome shotgun (WGS) entry which is preliminary data.</text>
</comment>
<protein>
    <submittedName>
        <fullName evidence="1">Uncharacterized protein</fullName>
    </submittedName>
</protein>
<keyword evidence="2" id="KW-1185">Reference proteome</keyword>
<evidence type="ECO:0000313" key="1">
    <source>
        <dbReference type="EMBL" id="MBI1621672.1"/>
    </source>
</evidence>
<evidence type="ECO:0000313" key="2">
    <source>
        <dbReference type="Proteomes" id="UP000601789"/>
    </source>
</evidence>
<dbReference type="Proteomes" id="UP000601789">
    <property type="component" value="Unassembled WGS sequence"/>
</dbReference>
<dbReference type="EMBL" id="JADGMQ010000009">
    <property type="protein sequence ID" value="MBI1621672.1"/>
    <property type="molecule type" value="Genomic_DNA"/>
</dbReference>
<reference evidence="1 2" key="1">
    <citation type="submission" date="2020-10" db="EMBL/GenBank/DDBJ databases">
        <title>Aquamicrobium zhengzhouensis sp. nov., a exopolysaccharide producing bacterium isolated from farmland soil.</title>
        <authorList>
            <person name="Wang X."/>
        </authorList>
    </citation>
    <scope>NUCLEOTIDE SEQUENCE [LARGE SCALE GENOMIC DNA]</scope>
    <source>
        <strain evidence="2">cd-1</strain>
    </source>
</reference>
<proteinExistence type="predicted"/>
<gene>
    <name evidence="1" type="ORF">IOD40_13505</name>
</gene>
<sequence length="88" mass="10231">MIIQESPWNNLSFDPELRPYIQLDHVTISKLSQEAMIHPDPRQFLIDAIHLRAKERRDVLSGQRRNEKCSTELSWQILPSGHCTIIAP</sequence>
<name>A0ABS0SEE5_9HYPH</name>